<dbReference type="InterPro" id="IPR017853">
    <property type="entry name" value="GH"/>
</dbReference>
<dbReference type="Proteomes" id="UP000315295">
    <property type="component" value="Unassembled WGS sequence"/>
</dbReference>
<evidence type="ECO:0000256" key="5">
    <source>
        <dbReference type="SAM" id="MobiDB-lite"/>
    </source>
</evidence>
<feature type="compositionally biased region" description="Basic and acidic residues" evidence="5">
    <location>
        <begin position="1"/>
        <end position="19"/>
    </location>
</feature>
<dbReference type="PROSITE" id="PS00653">
    <property type="entry name" value="GLYCOSYL_HYDROL_F1_2"/>
    <property type="match status" value="1"/>
</dbReference>
<dbReference type="EMBL" id="VIEB01000888">
    <property type="protein sequence ID" value="TQD78837.1"/>
    <property type="molecule type" value="Genomic_DNA"/>
</dbReference>
<feature type="region of interest" description="Disordered" evidence="5">
    <location>
        <begin position="1"/>
        <end position="35"/>
    </location>
</feature>
<keyword evidence="3" id="KW-0326">Glycosidase</keyword>
<dbReference type="Pfam" id="PF00232">
    <property type="entry name" value="Glyco_hydro_1"/>
    <property type="match status" value="1"/>
</dbReference>
<evidence type="ECO:0008006" key="8">
    <source>
        <dbReference type="Google" id="ProtNLM"/>
    </source>
</evidence>
<reference evidence="6 7" key="1">
    <citation type="journal article" date="2019" name="G3 (Bethesda)">
        <title>Sequencing of a Wild Apple (Malus baccata) Genome Unravels the Differences Between Cultivated and Wild Apple Species Regarding Disease Resistance and Cold Tolerance.</title>
        <authorList>
            <person name="Chen X."/>
        </authorList>
    </citation>
    <scope>NUCLEOTIDE SEQUENCE [LARGE SCALE GENOMIC DNA]</scope>
    <source>
        <strain evidence="7">cv. Shandingzi</strain>
        <tissue evidence="6">Leaves</tissue>
    </source>
</reference>
<dbReference type="GO" id="GO:0008422">
    <property type="term" value="F:beta-glucosidase activity"/>
    <property type="evidence" value="ECO:0007669"/>
    <property type="project" value="TreeGrafter"/>
</dbReference>
<evidence type="ECO:0000313" key="7">
    <source>
        <dbReference type="Proteomes" id="UP000315295"/>
    </source>
</evidence>
<dbReference type="PANTHER" id="PTHR10353">
    <property type="entry name" value="GLYCOSYL HYDROLASE"/>
    <property type="match status" value="1"/>
</dbReference>
<keyword evidence="2" id="KW-0378">Hydrolase</keyword>
<dbReference type="SUPFAM" id="SSF51445">
    <property type="entry name" value="(Trans)glycosidases"/>
    <property type="match status" value="1"/>
</dbReference>
<evidence type="ECO:0000256" key="2">
    <source>
        <dbReference type="ARBA" id="ARBA00022801"/>
    </source>
</evidence>
<keyword evidence="7" id="KW-1185">Reference proteome</keyword>
<evidence type="ECO:0000256" key="1">
    <source>
        <dbReference type="ARBA" id="ARBA00010838"/>
    </source>
</evidence>
<comment type="similarity">
    <text evidence="1 4">Belongs to the glycosyl hydrolase 1 family.</text>
</comment>
<name>A0A540KXA5_MALBA</name>
<evidence type="ECO:0000313" key="6">
    <source>
        <dbReference type="EMBL" id="TQD78837.1"/>
    </source>
</evidence>
<gene>
    <name evidence="6" type="ORF">C1H46_035617</name>
</gene>
<proteinExistence type="inferred from homology"/>
<dbReference type="GO" id="GO:0005975">
    <property type="term" value="P:carbohydrate metabolic process"/>
    <property type="evidence" value="ECO:0007669"/>
    <property type="project" value="InterPro"/>
</dbReference>
<evidence type="ECO:0000256" key="4">
    <source>
        <dbReference type="RuleBase" id="RU003690"/>
    </source>
</evidence>
<dbReference type="PRINTS" id="PR00131">
    <property type="entry name" value="GLHYDRLASE1"/>
</dbReference>
<dbReference type="PANTHER" id="PTHR10353:SF175">
    <property type="entry name" value="BETA-GLUCOSIDASE 18-LIKE ISOFORM X1"/>
    <property type="match status" value="1"/>
</dbReference>
<dbReference type="InterPro" id="IPR033132">
    <property type="entry name" value="GH_1_N_CS"/>
</dbReference>
<dbReference type="FunFam" id="3.20.20.80:FF:000020">
    <property type="entry name" value="Beta-glucosidase 12"/>
    <property type="match status" value="1"/>
</dbReference>
<accession>A0A540KXA5</accession>
<protein>
    <recommendedName>
        <fullName evidence="8">Beta-glucosidase</fullName>
    </recommendedName>
</protein>
<comment type="caution">
    <text evidence="6">The sequence shown here is derived from an EMBL/GenBank/DDBJ whole genome shotgun (WGS) entry which is preliminary data.</text>
</comment>
<dbReference type="Gene3D" id="3.20.20.80">
    <property type="entry name" value="Glycosidases"/>
    <property type="match status" value="1"/>
</dbReference>
<dbReference type="STRING" id="106549.A0A540KXA5"/>
<dbReference type="InterPro" id="IPR001360">
    <property type="entry name" value="Glyco_hydro_1"/>
</dbReference>
<dbReference type="AlphaFoldDB" id="A0A540KXA5"/>
<organism evidence="6 7">
    <name type="scientific">Malus baccata</name>
    <name type="common">Siberian crab apple</name>
    <name type="synonym">Pyrus baccata</name>
    <dbReference type="NCBI Taxonomy" id="106549"/>
    <lineage>
        <taxon>Eukaryota</taxon>
        <taxon>Viridiplantae</taxon>
        <taxon>Streptophyta</taxon>
        <taxon>Embryophyta</taxon>
        <taxon>Tracheophyta</taxon>
        <taxon>Spermatophyta</taxon>
        <taxon>Magnoliopsida</taxon>
        <taxon>eudicotyledons</taxon>
        <taxon>Gunneridae</taxon>
        <taxon>Pentapetalae</taxon>
        <taxon>rosids</taxon>
        <taxon>fabids</taxon>
        <taxon>Rosales</taxon>
        <taxon>Rosaceae</taxon>
        <taxon>Amygdaloideae</taxon>
        <taxon>Maleae</taxon>
        <taxon>Malus</taxon>
    </lineage>
</organism>
<sequence>MRESHKRDEEDTTLTEKRTQNQKRRREKDEERRTDVRRKLQLIHNHMIYYEPLGLASPQAPLVRVQRRSEFMIEEDVDEISSIIFLYLFNCLIADSNSFDAQSFKPDEEEIQKSQFPDGFLFGASTSSYQIEGAYHEDGKSLSNWDVYAHIPGKIEDNETGDVADDHYHRYLEDIELIHSLGMNAYRFSISWARILPDGKLGKVNPRGIIFYNKLIDHLVRKGIEPFVTLNHNDMPYILDARDRGWLSTLLRDEFAHFASICFKSFGDRVKHWITFNEANILVDFTYIQGLYPPARCTPPFGNCSSGNSDVEPLIAMHNILIAHAMAVDIYRRLFQPKQHGFVGIIAQCHWYEPLRDDERDLHAVDRVLAFNAAWVLDPLVYGEYPAEMRQCPRLEMPRFSPKEKELLRGSIDFIGLNHYTTLYAKDCFHSPCPSGGDHAIRGYVNTTGYRDGAAIGELTGVARFFVVPRGMEKIIDYLKQRYNNLPMFVTENGYSSPTPQNELQDWNRIKFHKGYLAFLAKAIRNGADVRGYFIWSLMDNFEWLSGYETKFGIVYVDRNKTLGRTPKLSARWFSSFIRNNSHNEEEISAASSGHSNKNTLFSQLQPKVAEM</sequence>
<evidence type="ECO:0000256" key="3">
    <source>
        <dbReference type="ARBA" id="ARBA00023295"/>
    </source>
</evidence>